<evidence type="ECO:0000313" key="2">
    <source>
        <dbReference type="Proteomes" id="UP001167796"/>
    </source>
</evidence>
<name>A0ABT9AI38_9BACT</name>
<dbReference type="RefSeq" id="WP_305013702.1">
    <property type="nucleotide sequence ID" value="NZ_JAUQSX010000014.1"/>
</dbReference>
<organism evidence="1 2">
    <name type="scientific">Hymenobacter mellowenesis</name>
    <dbReference type="NCBI Taxonomy" id="3063995"/>
    <lineage>
        <taxon>Bacteria</taxon>
        <taxon>Pseudomonadati</taxon>
        <taxon>Bacteroidota</taxon>
        <taxon>Cytophagia</taxon>
        <taxon>Cytophagales</taxon>
        <taxon>Hymenobacteraceae</taxon>
        <taxon>Hymenobacter</taxon>
    </lineage>
</organism>
<sequence length="193" mass="21875">MLTLERIAEAYERGDSKELLRLAAYSESQFLFYTNQVPVIFAFVYADNAKNKELKRVGRSSGFRQGVRNLNFVPAAQHPTTPGSRDARPARVYYDLGRQQWRSFRKGNLRSITAFWSVELGRFVDTPEEAGIERGKEFDAAPDRPAEINEARAARNARRAATKKTRLSAARAGRLSLTAGRTQRVAARQLRRI</sequence>
<keyword evidence="2" id="KW-1185">Reference proteome</keyword>
<comment type="caution">
    <text evidence="1">The sequence shown here is derived from an EMBL/GenBank/DDBJ whole genome shotgun (WGS) entry which is preliminary data.</text>
</comment>
<accession>A0ABT9AI38</accession>
<gene>
    <name evidence="1" type="ORF">Q5H92_21890</name>
</gene>
<dbReference type="EMBL" id="JAUQSX010000014">
    <property type="protein sequence ID" value="MDO7849032.1"/>
    <property type="molecule type" value="Genomic_DNA"/>
</dbReference>
<proteinExistence type="predicted"/>
<reference evidence="1" key="1">
    <citation type="submission" date="2023-07" db="EMBL/GenBank/DDBJ databases">
        <authorList>
            <person name="Kim M.K."/>
        </authorList>
    </citation>
    <scope>NUCLEOTIDE SEQUENCE</scope>
    <source>
        <strain evidence="1">M29</strain>
    </source>
</reference>
<evidence type="ECO:0000313" key="1">
    <source>
        <dbReference type="EMBL" id="MDO7849032.1"/>
    </source>
</evidence>
<dbReference type="Proteomes" id="UP001167796">
    <property type="component" value="Unassembled WGS sequence"/>
</dbReference>
<protein>
    <submittedName>
        <fullName evidence="1">Uncharacterized protein</fullName>
    </submittedName>
</protein>